<keyword evidence="2" id="KW-1185">Reference proteome</keyword>
<reference evidence="1" key="1">
    <citation type="journal article" date="2014" name="Int. J. Syst. Evol. Microbiol.">
        <title>Complete genome of a new Firmicutes species belonging to the dominant human colonic microbiota ('Ruminococcus bicirculans') reveals two chromosomes and a selective capacity to utilize plant glucans.</title>
        <authorList>
            <consortium name="NISC Comparative Sequencing Program"/>
            <person name="Wegmann U."/>
            <person name="Louis P."/>
            <person name="Goesmann A."/>
            <person name="Henrissat B."/>
            <person name="Duncan S.H."/>
            <person name="Flint H.J."/>
        </authorList>
    </citation>
    <scope>NUCLEOTIDE SEQUENCE</scope>
    <source>
        <strain evidence="1">VKM Ac-1246</strain>
    </source>
</reference>
<dbReference type="RefSeq" id="WP_189119476.1">
    <property type="nucleotide sequence ID" value="NZ_BMRK01000013.1"/>
</dbReference>
<organism evidence="1 2">
    <name type="scientific">Nocardioides luteus</name>
    <dbReference type="NCBI Taxonomy" id="1844"/>
    <lineage>
        <taxon>Bacteria</taxon>
        <taxon>Bacillati</taxon>
        <taxon>Actinomycetota</taxon>
        <taxon>Actinomycetes</taxon>
        <taxon>Propionibacteriales</taxon>
        <taxon>Nocardioidaceae</taxon>
        <taxon>Nocardioides</taxon>
    </lineage>
</organism>
<evidence type="ECO:0000313" key="2">
    <source>
        <dbReference type="Proteomes" id="UP001142292"/>
    </source>
</evidence>
<dbReference type="Proteomes" id="UP001142292">
    <property type="component" value="Unassembled WGS sequence"/>
</dbReference>
<accession>A0ABQ5SR79</accession>
<sequence>MTPAEVDAFVATLEGCRHKPRGWYVHDRLVTRLVDPTTLLVRVPLDRREELIERWPDSFGVPPRLEAHHKVEVYLDRADPDAVREAIRLAWEFQR</sequence>
<evidence type="ECO:0008006" key="3">
    <source>
        <dbReference type="Google" id="ProtNLM"/>
    </source>
</evidence>
<name>A0ABQ5SR79_9ACTN</name>
<proteinExistence type="predicted"/>
<reference evidence="1" key="2">
    <citation type="submission" date="2023-01" db="EMBL/GenBank/DDBJ databases">
        <authorList>
            <person name="Sun Q."/>
            <person name="Evtushenko L."/>
        </authorList>
    </citation>
    <scope>NUCLEOTIDE SEQUENCE</scope>
    <source>
        <strain evidence="1">VKM Ac-1246</strain>
    </source>
</reference>
<dbReference type="EMBL" id="BSEL01000002">
    <property type="protein sequence ID" value="GLJ66640.1"/>
    <property type="molecule type" value="Genomic_DNA"/>
</dbReference>
<protein>
    <recommendedName>
        <fullName evidence="3">DUF5655 domain-containing protein</fullName>
    </recommendedName>
</protein>
<evidence type="ECO:0000313" key="1">
    <source>
        <dbReference type="EMBL" id="GLJ66640.1"/>
    </source>
</evidence>
<gene>
    <name evidence="1" type="ORF">GCM10017579_06760</name>
</gene>
<comment type="caution">
    <text evidence="1">The sequence shown here is derived from an EMBL/GenBank/DDBJ whole genome shotgun (WGS) entry which is preliminary data.</text>
</comment>